<dbReference type="KEGG" id="cpb:Cphamn1_1744"/>
<protein>
    <submittedName>
        <fullName evidence="2">Uncharacterized protein</fullName>
    </submittedName>
</protein>
<dbReference type="STRING" id="331678.Cphamn1_1744"/>
<evidence type="ECO:0000256" key="1">
    <source>
        <dbReference type="SAM" id="Phobius"/>
    </source>
</evidence>
<dbReference type="eggNOG" id="ENOG50347IM">
    <property type="taxonomic scope" value="Bacteria"/>
</dbReference>
<accession>B3EKX6</accession>
<feature type="transmembrane region" description="Helical" evidence="1">
    <location>
        <begin position="103"/>
        <end position="120"/>
    </location>
</feature>
<dbReference type="HOGENOM" id="CLU_1683436_0_0_10"/>
<dbReference type="OrthoDB" id="8449334at2"/>
<dbReference type="AlphaFoldDB" id="B3EKX6"/>
<keyword evidence="1" id="KW-0472">Membrane</keyword>
<reference evidence="2" key="1">
    <citation type="submission" date="2008-06" db="EMBL/GenBank/DDBJ databases">
        <title>Complete sequence of Chlorobium phaeobacteroides BS1.</title>
        <authorList>
            <consortium name="US DOE Joint Genome Institute"/>
            <person name="Lucas S."/>
            <person name="Copeland A."/>
            <person name="Lapidus A."/>
            <person name="Glavina del Rio T."/>
            <person name="Dalin E."/>
            <person name="Tice H."/>
            <person name="Bruce D."/>
            <person name="Goodwin L."/>
            <person name="Pitluck S."/>
            <person name="Schmutz J."/>
            <person name="Larimer F."/>
            <person name="Land M."/>
            <person name="Hauser L."/>
            <person name="Kyrpides N."/>
            <person name="Ovchinnikova G."/>
            <person name="Li T."/>
            <person name="Liu Z."/>
            <person name="Zhao F."/>
            <person name="Overmann J."/>
            <person name="Bryant D.A."/>
            <person name="Richardson P."/>
        </authorList>
    </citation>
    <scope>NUCLEOTIDE SEQUENCE [LARGE SCALE GENOMIC DNA]</scope>
    <source>
        <strain evidence="2">BS1</strain>
    </source>
</reference>
<gene>
    <name evidence="2" type="ordered locus">Cphamn1_1744</name>
</gene>
<feature type="transmembrane region" description="Helical" evidence="1">
    <location>
        <begin position="6"/>
        <end position="24"/>
    </location>
</feature>
<feature type="transmembrane region" description="Helical" evidence="1">
    <location>
        <begin position="132"/>
        <end position="151"/>
    </location>
</feature>
<keyword evidence="1" id="KW-1133">Transmembrane helix</keyword>
<organism evidence="2">
    <name type="scientific">Chlorobium phaeobacteroides (strain BS1)</name>
    <dbReference type="NCBI Taxonomy" id="331678"/>
    <lineage>
        <taxon>Bacteria</taxon>
        <taxon>Pseudomonadati</taxon>
        <taxon>Chlorobiota</taxon>
        <taxon>Chlorobiia</taxon>
        <taxon>Chlorobiales</taxon>
        <taxon>Chlorobiaceae</taxon>
        <taxon>Chlorobium/Pelodictyon group</taxon>
        <taxon>Chlorobium</taxon>
    </lineage>
</organism>
<name>B3EKX6_CHLPB</name>
<evidence type="ECO:0000313" key="2">
    <source>
        <dbReference type="EMBL" id="ACE04662.1"/>
    </source>
</evidence>
<dbReference type="EMBL" id="CP001101">
    <property type="protein sequence ID" value="ACE04662.1"/>
    <property type="molecule type" value="Genomic_DNA"/>
</dbReference>
<proteinExistence type="predicted"/>
<sequence length="156" mass="17395">MKGINFAIAMGIAVLLPMLVLYGVNTFSPPPEWEDFHSRQLYEAPTPETITPEEKAERLRLQQEASEKMEAARKQYQMRLFFTAVPVGLIAIIAGTFIRIPALAPGMVFGGVFTLIEGYLINWQELSDPIKFVSLLIALIILAVTASRRLASQEKT</sequence>
<keyword evidence="1" id="KW-0812">Transmembrane</keyword>
<feature type="transmembrane region" description="Helical" evidence="1">
    <location>
        <begin position="78"/>
        <end position="97"/>
    </location>
</feature>